<organism evidence="1 2">
    <name type="scientific">Rattus norvegicus</name>
    <name type="common">Rat</name>
    <dbReference type="NCBI Taxonomy" id="10116"/>
    <lineage>
        <taxon>Eukaryota</taxon>
        <taxon>Metazoa</taxon>
        <taxon>Chordata</taxon>
        <taxon>Craniata</taxon>
        <taxon>Vertebrata</taxon>
        <taxon>Euteleostomi</taxon>
        <taxon>Mammalia</taxon>
        <taxon>Eutheria</taxon>
        <taxon>Euarchontoglires</taxon>
        <taxon>Glires</taxon>
        <taxon>Rodentia</taxon>
        <taxon>Myomorpha</taxon>
        <taxon>Muroidea</taxon>
        <taxon>Muridae</taxon>
        <taxon>Murinae</taxon>
        <taxon>Rattus</taxon>
    </lineage>
</organism>
<proteinExistence type="predicted"/>
<evidence type="ECO:0000313" key="1">
    <source>
        <dbReference type="EMBL" id="EDM15105.1"/>
    </source>
</evidence>
<evidence type="ECO:0000313" key="2">
    <source>
        <dbReference type="Proteomes" id="UP000234681"/>
    </source>
</evidence>
<protein>
    <submittedName>
        <fullName evidence="1">RCG28159</fullName>
    </submittedName>
</protein>
<reference evidence="2" key="1">
    <citation type="submission" date="2005-09" db="EMBL/GenBank/DDBJ databases">
        <authorList>
            <person name="Mural R.J."/>
            <person name="Li P.W."/>
            <person name="Adams M.D."/>
            <person name="Amanatides P.G."/>
            <person name="Baden-Tillson H."/>
            <person name="Barnstead M."/>
            <person name="Chin S.H."/>
            <person name="Dew I."/>
            <person name="Evans C.A."/>
            <person name="Ferriera S."/>
            <person name="Flanigan M."/>
            <person name="Fosler C."/>
            <person name="Glodek A."/>
            <person name="Gu Z."/>
            <person name="Holt R.A."/>
            <person name="Jennings D."/>
            <person name="Kraft C.L."/>
            <person name="Lu F."/>
            <person name="Nguyen T."/>
            <person name="Nusskern D.R."/>
            <person name="Pfannkoch C.M."/>
            <person name="Sitter C."/>
            <person name="Sutton G.G."/>
            <person name="Venter J.C."/>
            <person name="Wang Z."/>
            <person name="Woodage T."/>
            <person name="Zheng X.H."/>
            <person name="Zhong F."/>
        </authorList>
    </citation>
    <scope>NUCLEOTIDE SEQUENCE [LARGE SCALE GENOMIC DNA]</scope>
    <source>
        <strain>BN</strain>
        <strain evidence="2">Sprague-Dawley</strain>
    </source>
</reference>
<name>A6IE18_RAT</name>
<gene>
    <name evidence="1" type="ORF">rCG_28159</name>
</gene>
<dbReference type="AlphaFoldDB" id="A6IE18"/>
<dbReference type="EMBL" id="CH473959">
    <property type="protein sequence ID" value="EDM15105.1"/>
    <property type="molecule type" value="Genomic_DNA"/>
</dbReference>
<sequence length="60" mass="6793">MNAENTAKFEVTRWQTLYTNPSLLKLLREWSAGSSMYHDVVLCSDLCCSSDGITDLSARY</sequence>
<dbReference type="Proteomes" id="UP000234681">
    <property type="component" value="Chromosome 4"/>
</dbReference>
<accession>A6IE18</accession>